<evidence type="ECO:0000259" key="12">
    <source>
        <dbReference type="PROSITE" id="PS51166"/>
    </source>
</evidence>
<proteinExistence type="inferred from homology"/>
<evidence type="ECO:0000313" key="13">
    <source>
        <dbReference type="EMBL" id="EFY07743.1"/>
    </source>
</evidence>
<reference evidence="13 14" key="1">
    <citation type="submission" date="2011-01" db="EMBL/GenBank/DDBJ databases">
        <authorList>
            <person name="Weinstock G."/>
            <person name="Sodergren E."/>
            <person name="Clifton S."/>
            <person name="Fulton L."/>
            <person name="Fulton B."/>
            <person name="Courtney L."/>
            <person name="Fronick C."/>
            <person name="Harrison M."/>
            <person name="Strong C."/>
            <person name="Farmer C."/>
            <person name="Delahaunty K."/>
            <person name="Markovic C."/>
            <person name="Hall O."/>
            <person name="Minx P."/>
            <person name="Tomlinson C."/>
            <person name="Mitreva M."/>
            <person name="Hou S."/>
            <person name="Chen J."/>
            <person name="Wollam A."/>
            <person name="Pepin K.H."/>
            <person name="Johnson M."/>
            <person name="Bhonagiri V."/>
            <person name="Zhang X."/>
            <person name="Suruliraj S."/>
            <person name="Warren W."/>
            <person name="Chinwalla A."/>
            <person name="Mardis E.R."/>
            <person name="Wilson R.K."/>
        </authorList>
    </citation>
    <scope>NUCLEOTIDE SEQUENCE [LARGE SCALE GENOMIC DNA]</scope>
    <source>
        <strain evidence="14">DSM 22608 / JCM 16073 / KCTC 15190 / YIT 12066</strain>
    </source>
</reference>
<dbReference type="eggNOG" id="COG1640">
    <property type="taxonomic scope" value="Bacteria"/>
</dbReference>
<dbReference type="EC" id="2.4.1.25" evidence="4"/>
<dbReference type="SUPFAM" id="SSF49452">
    <property type="entry name" value="Starch-binding domain-like"/>
    <property type="match status" value="1"/>
</dbReference>
<dbReference type="PANTHER" id="PTHR32518">
    <property type="match status" value="1"/>
</dbReference>
<keyword evidence="8 13" id="KW-0808">Transferase</keyword>
<comment type="similarity">
    <text evidence="3">Belongs to the disproportionating enzyme family.</text>
</comment>
<comment type="subcellular location">
    <subcellularLocation>
        <location evidence="2">Cytoplasm</location>
    </subcellularLocation>
</comment>
<evidence type="ECO:0000256" key="11">
    <source>
        <dbReference type="ARBA" id="ARBA00031501"/>
    </source>
</evidence>
<dbReference type="InterPro" id="IPR013784">
    <property type="entry name" value="Carb-bd-like_fold"/>
</dbReference>
<dbReference type="SMART" id="SM01065">
    <property type="entry name" value="CBM_2"/>
    <property type="match status" value="1"/>
</dbReference>
<dbReference type="Pfam" id="PF00686">
    <property type="entry name" value="CBM_20"/>
    <property type="match status" value="1"/>
</dbReference>
<protein>
    <recommendedName>
        <fullName evidence="5">4-alpha-glucanotransferase</fullName>
        <ecNumber evidence="4">2.4.1.25</ecNumber>
    </recommendedName>
    <alternativeName>
        <fullName evidence="10">Amylomaltase</fullName>
    </alternativeName>
    <alternativeName>
        <fullName evidence="11">Disproportionating enzyme</fullName>
    </alternativeName>
</protein>
<dbReference type="OrthoDB" id="9763489at2"/>
<organism evidence="13 14">
    <name type="scientific">Succinatimonas hippei (strain DSM 22608 / JCM 16073 / KCTC 15190 / YIT 12066)</name>
    <dbReference type="NCBI Taxonomy" id="762983"/>
    <lineage>
        <taxon>Bacteria</taxon>
        <taxon>Pseudomonadati</taxon>
        <taxon>Pseudomonadota</taxon>
        <taxon>Gammaproteobacteria</taxon>
        <taxon>Aeromonadales</taxon>
        <taxon>Succinivibrionaceae</taxon>
        <taxon>Succinatimonas</taxon>
    </lineage>
</organism>
<keyword evidence="7" id="KW-0328">Glycosyltransferase</keyword>
<dbReference type="GO" id="GO:0004134">
    <property type="term" value="F:4-alpha-glucanotransferase activity"/>
    <property type="evidence" value="ECO:0007669"/>
    <property type="project" value="UniProtKB-EC"/>
</dbReference>
<dbReference type="PROSITE" id="PS51166">
    <property type="entry name" value="CBM20"/>
    <property type="match status" value="1"/>
</dbReference>
<dbReference type="PANTHER" id="PTHR32518:SF3">
    <property type="entry name" value="4-ALPHA-GLUCANOTRANSFERASE"/>
    <property type="match status" value="1"/>
</dbReference>
<dbReference type="GO" id="GO:0005737">
    <property type="term" value="C:cytoplasm"/>
    <property type="evidence" value="ECO:0007669"/>
    <property type="project" value="UniProtKB-SubCell"/>
</dbReference>
<keyword evidence="14" id="KW-1185">Reference proteome</keyword>
<dbReference type="Pfam" id="PF02446">
    <property type="entry name" value="Glyco_hydro_77"/>
    <property type="match status" value="1"/>
</dbReference>
<evidence type="ECO:0000256" key="1">
    <source>
        <dbReference type="ARBA" id="ARBA00000439"/>
    </source>
</evidence>
<dbReference type="InterPro" id="IPR013783">
    <property type="entry name" value="Ig-like_fold"/>
</dbReference>
<dbReference type="RefSeq" id="WP_009142653.1">
    <property type="nucleotide sequence ID" value="NZ_GL830956.1"/>
</dbReference>
<evidence type="ECO:0000313" key="14">
    <source>
        <dbReference type="Proteomes" id="UP000018458"/>
    </source>
</evidence>
<dbReference type="Gene3D" id="3.20.20.80">
    <property type="entry name" value="Glycosidases"/>
    <property type="match status" value="2"/>
</dbReference>
<comment type="caution">
    <text evidence="13">The sequence shown here is derived from an EMBL/GenBank/DDBJ whole genome shotgun (WGS) entry which is preliminary data.</text>
</comment>
<name>E8LIB5_SUCHY</name>
<dbReference type="SUPFAM" id="SSF51445">
    <property type="entry name" value="(Trans)glycosidases"/>
    <property type="match status" value="1"/>
</dbReference>
<gene>
    <name evidence="13" type="ORF">HMPREF9444_00430</name>
</gene>
<accession>E8LIB5</accession>
<evidence type="ECO:0000256" key="5">
    <source>
        <dbReference type="ARBA" id="ARBA00020295"/>
    </source>
</evidence>
<dbReference type="Gene3D" id="2.60.40.10">
    <property type="entry name" value="Immunoglobulins"/>
    <property type="match status" value="1"/>
</dbReference>
<evidence type="ECO:0000256" key="7">
    <source>
        <dbReference type="ARBA" id="ARBA00022676"/>
    </source>
</evidence>
<dbReference type="InterPro" id="IPR003385">
    <property type="entry name" value="Glyco_hydro_77"/>
</dbReference>
<keyword evidence="9" id="KW-0119">Carbohydrate metabolism</keyword>
<dbReference type="STRING" id="762983.HMPREF9444_00430"/>
<dbReference type="EMBL" id="AEVO01000018">
    <property type="protein sequence ID" value="EFY07743.1"/>
    <property type="molecule type" value="Genomic_DNA"/>
</dbReference>
<comment type="catalytic activity">
    <reaction evidence="1">
        <text>Transfers a segment of a (1-&gt;4)-alpha-D-glucan to a new position in an acceptor, which may be glucose or a (1-&gt;4)-alpha-D-glucan.</text>
        <dbReference type="EC" id="2.4.1.25"/>
    </reaction>
</comment>
<keyword evidence="6" id="KW-0963">Cytoplasm</keyword>
<dbReference type="InterPro" id="IPR017853">
    <property type="entry name" value="GH"/>
</dbReference>
<dbReference type="HOGENOM" id="CLU_014132_0_0_6"/>
<evidence type="ECO:0000256" key="2">
    <source>
        <dbReference type="ARBA" id="ARBA00004496"/>
    </source>
</evidence>
<evidence type="ECO:0000256" key="3">
    <source>
        <dbReference type="ARBA" id="ARBA00005684"/>
    </source>
</evidence>
<sequence length="879" mass="102291">MRLKFLIEYKAHWGQELFIKILKPKELSIPLTCSEDKNWHGFIDLNDDAFSFIEYIYEVKAKNRIVRSEGLRFSHKLSLNIEDKEAVVVDSWRDKLNDSFLYTDAFNSKNAVSPANTLKQSLNLRAWCHLDNNSALFITGDCKALGNWDPQKGVELVQIMPNFFSASLDKDDLPSYFEYKFAAINKDNGEIFWEIGANRNASLQKGICEYPPESEVKLYPFSHKIAGTAIPVFSLKSSGSFGVGDFGDLKLFIDWAIQTGQKLVQILPINDTTITGTWTDSYPYNSISIYAFHPMYIDLRQVGELKNTKLNNRFKKLQNKLNALDTIDYEAVNKAKREYLRCSYDESGLKILSSLKFKEFFKRNQSWLVPYVAFSYLRDKYATADFKRWKEHKYDPAEIAALCDEKSETYKDIAFYYYIQYLLHIQLSAVSNYAKAHNIILKGDIPIGISRSSVEAWVEPFYFNMESQAGAPPDPFAKDGQNWGFPTYNWERMEQDGYAWWLKRFNKMSEYFGAYRIDHILGFFRIWDIPTHAVRGLLGNFVPSLPLSVEEIESYGLKFQYDFMTRPFINEDLLNRLFDEDADLVKKKFVRHLHHDIYGLNEEFLTERQVQAYFKDKNDAKSLKLRDGLYSLISDVLFIPDRNRPNLYHPRIAVLDDYIFSRLLPAEKEAFTRLYNDYYYKRHNEFWYQEAMKKLPVLVNSTTMLTCGEDLGMVPDCVPWVMRNLDILSLEIERMPKEPGTLFNNTKTYPVLSVCTSGTHDMATLRGWWKEDPALSQSYFNNVLHHEGKAPQELSGPLCEEIVLKQLQSPSLLCVLPLQDWLSVDENLRCADIDKERINVPAIPRYYWRYRMHLTLEELLLSTGFNNKISALISKAGRN</sequence>
<dbReference type="Proteomes" id="UP000018458">
    <property type="component" value="Unassembled WGS sequence"/>
</dbReference>
<dbReference type="InterPro" id="IPR002044">
    <property type="entry name" value="CBM20"/>
</dbReference>
<evidence type="ECO:0000256" key="8">
    <source>
        <dbReference type="ARBA" id="ARBA00022679"/>
    </source>
</evidence>
<evidence type="ECO:0000256" key="4">
    <source>
        <dbReference type="ARBA" id="ARBA00012560"/>
    </source>
</evidence>
<dbReference type="AlphaFoldDB" id="E8LIB5"/>
<dbReference type="GO" id="GO:0005975">
    <property type="term" value="P:carbohydrate metabolic process"/>
    <property type="evidence" value="ECO:0007669"/>
    <property type="project" value="InterPro"/>
</dbReference>
<evidence type="ECO:0000256" key="9">
    <source>
        <dbReference type="ARBA" id="ARBA00023277"/>
    </source>
</evidence>
<dbReference type="GO" id="GO:2001070">
    <property type="term" value="F:starch binding"/>
    <property type="evidence" value="ECO:0007669"/>
    <property type="project" value="InterPro"/>
</dbReference>
<evidence type="ECO:0000256" key="10">
    <source>
        <dbReference type="ARBA" id="ARBA00031423"/>
    </source>
</evidence>
<feature type="domain" description="CBM20" evidence="12">
    <location>
        <begin position="112"/>
        <end position="223"/>
    </location>
</feature>
<evidence type="ECO:0000256" key="6">
    <source>
        <dbReference type="ARBA" id="ARBA00022490"/>
    </source>
</evidence>